<evidence type="ECO:0000313" key="3">
    <source>
        <dbReference type="Proteomes" id="UP001589887"/>
    </source>
</evidence>
<dbReference type="EMBL" id="JBHMQV010000001">
    <property type="protein sequence ID" value="MFC0842241.1"/>
    <property type="molecule type" value="Genomic_DNA"/>
</dbReference>
<keyword evidence="3" id="KW-1185">Reference proteome</keyword>
<dbReference type="Proteomes" id="UP001589887">
    <property type="component" value="Unassembled WGS sequence"/>
</dbReference>
<reference evidence="2 3" key="1">
    <citation type="submission" date="2024-09" db="EMBL/GenBank/DDBJ databases">
        <authorList>
            <person name="Sun Q."/>
            <person name="Mori K."/>
        </authorList>
    </citation>
    <scope>NUCLEOTIDE SEQUENCE [LARGE SCALE GENOMIC DNA]</scope>
    <source>
        <strain evidence="2 3">JCM 4557</strain>
    </source>
</reference>
<organism evidence="2 3">
    <name type="scientific">Streptomyces noboritoensis</name>
    <dbReference type="NCBI Taxonomy" id="67337"/>
    <lineage>
        <taxon>Bacteria</taxon>
        <taxon>Bacillati</taxon>
        <taxon>Actinomycetota</taxon>
        <taxon>Actinomycetes</taxon>
        <taxon>Kitasatosporales</taxon>
        <taxon>Streptomycetaceae</taxon>
        <taxon>Streptomyces</taxon>
    </lineage>
</organism>
<evidence type="ECO:0000259" key="1">
    <source>
        <dbReference type="Pfam" id="PF17802"/>
    </source>
</evidence>
<feature type="domain" description="SpaA-like prealbumin fold" evidence="1">
    <location>
        <begin position="5"/>
        <end position="100"/>
    </location>
</feature>
<dbReference type="RefSeq" id="WP_394316121.1">
    <property type="nucleotide sequence ID" value="NZ_JBHMQV010000001.1"/>
</dbReference>
<comment type="caution">
    <text evidence="2">The sequence shown here is derived from an EMBL/GenBank/DDBJ whole genome shotgun (WGS) entry which is preliminary data.</text>
</comment>
<evidence type="ECO:0000313" key="2">
    <source>
        <dbReference type="EMBL" id="MFC0842241.1"/>
    </source>
</evidence>
<dbReference type="Pfam" id="PF17802">
    <property type="entry name" value="SpaA"/>
    <property type="match status" value="1"/>
</dbReference>
<dbReference type="InterPro" id="IPR013783">
    <property type="entry name" value="Ig-like_fold"/>
</dbReference>
<name>A0ABV6T917_9ACTN</name>
<proteinExistence type="predicted"/>
<keyword evidence="2" id="KW-0176">Collagen</keyword>
<gene>
    <name evidence="2" type="ORF">ACFH04_00590</name>
</gene>
<protein>
    <submittedName>
        <fullName evidence="2">Collagen binding domain-containing protein</fullName>
    </submittedName>
</protein>
<accession>A0ABV6T917</accession>
<sequence>MKARLQVRKADKNMGKALAGAVIAIGADEEDKTGKHTPGRTVLTLSTGADGTARTALDVTLKAGTRYWATEVKAPNGYQLDSTPVAFTARPDADVAMTLADKPPPAIVPPHPSTPGRRRRRSAPVLNCWSGYRCEGPGWSGCPDVSAGFGRETWARRRGHSPSMGGLRRWRVRRDGLRRAVLRS</sequence>
<dbReference type="Gene3D" id="2.60.40.10">
    <property type="entry name" value="Immunoglobulins"/>
    <property type="match status" value="1"/>
</dbReference>
<dbReference type="InterPro" id="IPR041033">
    <property type="entry name" value="SpaA_PFL_dom_1"/>
</dbReference>